<dbReference type="Pfam" id="PF00091">
    <property type="entry name" value="Tubulin"/>
    <property type="match status" value="1"/>
</dbReference>
<protein>
    <recommendedName>
        <fullName evidence="4 5">Cell division protein FtsZ</fullName>
    </recommendedName>
</protein>
<comment type="subcellular location">
    <subcellularLocation>
        <location evidence="4">Cytoplasm</location>
    </subcellularLocation>
    <text evidence="4">Assembles at midcell at the inner surface of the cytoplasmic membrane.</text>
</comment>
<dbReference type="InterPro" id="IPR003008">
    <property type="entry name" value="Tubulin_FtsZ_GTPase"/>
</dbReference>
<evidence type="ECO:0000313" key="11">
    <source>
        <dbReference type="Proteomes" id="UP001279642"/>
    </source>
</evidence>
<dbReference type="Gene3D" id="3.30.1330.20">
    <property type="entry name" value="Tubulin/FtsZ, C-terminal domain"/>
    <property type="match status" value="1"/>
</dbReference>
<evidence type="ECO:0000313" key="10">
    <source>
        <dbReference type="EMBL" id="MDY0881287.1"/>
    </source>
</evidence>
<comment type="similarity">
    <text evidence="1 4 6">Belongs to the FtsZ family.</text>
</comment>
<dbReference type="InterPro" id="IPR020805">
    <property type="entry name" value="Cell_div_FtsZ_CS"/>
</dbReference>
<feature type="compositionally biased region" description="Polar residues" evidence="7">
    <location>
        <begin position="530"/>
        <end position="546"/>
    </location>
</feature>
<feature type="domain" description="Tubulin/FtsZ 2-layer sandwich" evidence="9">
    <location>
        <begin position="211"/>
        <end position="329"/>
    </location>
</feature>
<comment type="subunit">
    <text evidence="4">Homodimer. Polymerizes to form a dynamic ring structure in a strictly GTP-dependent manner. Interacts directly with several other division proteins.</text>
</comment>
<dbReference type="Pfam" id="PF12327">
    <property type="entry name" value="FtsZ_C"/>
    <property type="match status" value="1"/>
</dbReference>
<feature type="region of interest" description="Disordered" evidence="7">
    <location>
        <begin position="461"/>
        <end position="601"/>
    </location>
</feature>
<dbReference type="HAMAP" id="MF_00909">
    <property type="entry name" value="FtsZ"/>
    <property type="match status" value="1"/>
</dbReference>
<feature type="region of interest" description="Disordered" evidence="7">
    <location>
        <begin position="337"/>
        <end position="358"/>
    </location>
</feature>
<dbReference type="InterPro" id="IPR008280">
    <property type="entry name" value="Tub_FtsZ_C"/>
</dbReference>
<evidence type="ECO:0000256" key="5">
    <source>
        <dbReference type="NCBIfam" id="TIGR00065"/>
    </source>
</evidence>
<feature type="binding site" evidence="4">
    <location>
        <position position="191"/>
    </location>
    <ligand>
        <name>GTP</name>
        <dbReference type="ChEBI" id="CHEBI:37565"/>
    </ligand>
</feature>
<evidence type="ECO:0000259" key="8">
    <source>
        <dbReference type="SMART" id="SM00864"/>
    </source>
</evidence>
<organism evidence="10 11">
    <name type="scientific">Dongia soli</name>
    <dbReference type="NCBI Taxonomy" id="600628"/>
    <lineage>
        <taxon>Bacteria</taxon>
        <taxon>Pseudomonadati</taxon>
        <taxon>Pseudomonadota</taxon>
        <taxon>Alphaproteobacteria</taxon>
        <taxon>Rhodospirillales</taxon>
        <taxon>Dongiaceae</taxon>
        <taxon>Dongia</taxon>
    </lineage>
</organism>
<dbReference type="PROSITE" id="PS01135">
    <property type="entry name" value="FTSZ_2"/>
    <property type="match status" value="1"/>
</dbReference>
<feature type="domain" description="Tubulin/FtsZ GTPase" evidence="8">
    <location>
        <begin position="17"/>
        <end position="209"/>
    </location>
</feature>
<name>A0ABU5E5W4_9PROT</name>
<dbReference type="PROSITE" id="PS01134">
    <property type="entry name" value="FTSZ_1"/>
    <property type="match status" value="1"/>
</dbReference>
<dbReference type="SMART" id="SM00864">
    <property type="entry name" value="Tubulin"/>
    <property type="match status" value="1"/>
</dbReference>
<dbReference type="RefSeq" id="WP_320506356.1">
    <property type="nucleotide sequence ID" value="NZ_JAXCLW010000001.1"/>
</dbReference>
<comment type="function">
    <text evidence="4 6">Essential cell division protein that forms a contractile ring structure (Z ring) at the future cell division site. The regulation of the ring assembly controls the timing and the location of cell division. One of the functions of the FtsZ ring is to recruit other cell division proteins to the septum to produce a new cell wall between the dividing cells. Binds GTP and shows GTPase activity.</text>
</comment>
<feature type="binding site" evidence="4">
    <location>
        <position position="147"/>
    </location>
    <ligand>
        <name>GTP</name>
        <dbReference type="ChEBI" id="CHEBI:37565"/>
    </ligand>
</feature>
<evidence type="ECO:0000256" key="6">
    <source>
        <dbReference type="RuleBase" id="RU000631"/>
    </source>
</evidence>
<dbReference type="InterPro" id="IPR036525">
    <property type="entry name" value="Tubulin/FtsZ_GTPase_sf"/>
</dbReference>
<evidence type="ECO:0000256" key="1">
    <source>
        <dbReference type="ARBA" id="ARBA00009690"/>
    </source>
</evidence>
<evidence type="ECO:0000256" key="2">
    <source>
        <dbReference type="ARBA" id="ARBA00022741"/>
    </source>
</evidence>
<dbReference type="PANTHER" id="PTHR30314">
    <property type="entry name" value="CELL DIVISION PROTEIN FTSZ-RELATED"/>
    <property type="match status" value="1"/>
</dbReference>
<dbReference type="InterPro" id="IPR045061">
    <property type="entry name" value="FtsZ/CetZ"/>
</dbReference>
<dbReference type="GO" id="GO:0051301">
    <property type="term" value="P:cell division"/>
    <property type="evidence" value="ECO:0007669"/>
    <property type="project" value="UniProtKB-KW"/>
</dbReference>
<gene>
    <name evidence="4 10" type="primary">ftsZ</name>
    <name evidence="10" type="ORF">SMD27_00385</name>
</gene>
<dbReference type="SUPFAM" id="SSF55307">
    <property type="entry name" value="Tubulin C-terminal domain-like"/>
    <property type="match status" value="1"/>
</dbReference>
<dbReference type="EMBL" id="JAXCLW010000001">
    <property type="protein sequence ID" value="MDY0881287.1"/>
    <property type="molecule type" value="Genomic_DNA"/>
</dbReference>
<keyword evidence="3 4" id="KW-0342">GTP-binding</keyword>
<comment type="caution">
    <text evidence="10">The sequence shown here is derived from an EMBL/GenBank/DDBJ whole genome shotgun (WGS) entry which is preliminary data.</text>
</comment>
<keyword evidence="4 6" id="KW-0132">Cell division</keyword>
<feature type="binding site" evidence="4">
    <location>
        <begin position="25"/>
        <end position="29"/>
    </location>
    <ligand>
        <name>GTP</name>
        <dbReference type="ChEBI" id="CHEBI:37565"/>
    </ligand>
</feature>
<dbReference type="PANTHER" id="PTHR30314:SF3">
    <property type="entry name" value="MITOCHONDRIAL DIVISION PROTEIN FSZA"/>
    <property type="match status" value="1"/>
</dbReference>
<dbReference type="Gene3D" id="3.40.50.1440">
    <property type="entry name" value="Tubulin/FtsZ, GTPase domain"/>
    <property type="match status" value="1"/>
</dbReference>
<dbReference type="CDD" id="cd02201">
    <property type="entry name" value="FtsZ_type1"/>
    <property type="match status" value="1"/>
</dbReference>
<dbReference type="SMART" id="SM00865">
    <property type="entry name" value="Tubulin_C"/>
    <property type="match status" value="1"/>
</dbReference>
<dbReference type="InterPro" id="IPR024757">
    <property type="entry name" value="FtsZ_C"/>
</dbReference>
<evidence type="ECO:0000256" key="7">
    <source>
        <dbReference type="SAM" id="MobiDB-lite"/>
    </source>
</evidence>
<dbReference type="InterPro" id="IPR037103">
    <property type="entry name" value="Tubulin/FtsZ-like_C"/>
</dbReference>
<evidence type="ECO:0000256" key="3">
    <source>
        <dbReference type="ARBA" id="ARBA00023134"/>
    </source>
</evidence>
<accession>A0ABU5E5W4</accession>
<evidence type="ECO:0000256" key="4">
    <source>
        <dbReference type="HAMAP-Rule" id="MF_00909"/>
    </source>
</evidence>
<keyword evidence="2 4" id="KW-0547">Nucleotide-binding</keyword>
<dbReference type="NCBIfam" id="TIGR00065">
    <property type="entry name" value="ftsZ"/>
    <property type="match status" value="1"/>
</dbReference>
<dbReference type="Proteomes" id="UP001279642">
    <property type="component" value="Unassembled WGS sequence"/>
</dbReference>
<keyword evidence="4 6" id="KW-0131">Cell cycle</keyword>
<keyword evidence="4 6" id="KW-0717">Septation</keyword>
<reference evidence="10 11" key="1">
    <citation type="journal article" date="2016" name="Antonie Van Leeuwenhoek">
        <title>Dongia soli sp. nov., isolated from soil from Dokdo, Korea.</title>
        <authorList>
            <person name="Kim D.U."/>
            <person name="Lee H."/>
            <person name="Kim H."/>
            <person name="Kim S.G."/>
            <person name="Ka J.O."/>
        </authorList>
    </citation>
    <scope>NUCLEOTIDE SEQUENCE [LARGE SCALE GENOMIC DNA]</scope>
    <source>
        <strain evidence="10 11">D78</strain>
    </source>
</reference>
<keyword evidence="4" id="KW-0963">Cytoplasm</keyword>
<dbReference type="SUPFAM" id="SSF52490">
    <property type="entry name" value="Tubulin nucleotide-binding domain-like"/>
    <property type="match status" value="1"/>
</dbReference>
<keyword evidence="11" id="KW-1185">Reference proteome</keyword>
<feature type="binding site" evidence="4">
    <location>
        <position position="143"/>
    </location>
    <ligand>
        <name>GTP</name>
        <dbReference type="ChEBI" id="CHEBI:37565"/>
    </ligand>
</feature>
<feature type="binding site" evidence="4">
    <location>
        <begin position="112"/>
        <end position="114"/>
    </location>
    <ligand>
        <name>GTP</name>
        <dbReference type="ChEBI" id="CHEBI:37565"/>
    </ligand>
</feature>
<dbReference type="InterPro" id="IPR018316">
    <property type="entry name" value="Tubulin/FtsZ_2-layer-sand-dom"/>
</dbReference>
<evidence type="ECO:0000259" key="9">
    <source>
        <dbReference type="SMART" id="SM00865"/>
    </source>
</evidence>
<proteinExistence type="inferred from homology"/>
<dbReference type="PRINTS" id="PR00423">
    <property type="entry name" value="CELLDVISFTSZ"/>
</dbReference>
<dbReference type="InterPro" id="IPR000158">
    <property type="entry name" value="Cell_div_FtsZ"/>
</dbReference>
<sequence length="616" mass="65345">MTLNLSLPQDPFDIRPKITVVGVGGAGGNAVSNMIRSKLEGVEFLVANTDAQALQQSLCERRIQLGATVTKGLGAGARPDIGRASAEEAIRDIAEQLAGSNMAFITAGMGGGTGTGAAPVIAQIAREQGILTVGVVTKPFHFEGSHRMRMAEQGIQDLQQYVDTLIIIPNQNLFRIANEKTTFADAFKMADEVLHSGVRGVTDLMVMPGLINLDFADIRAVMSEMGKAMMGTGEASGENRAIAAAEAAISNPLLDEVSMKGARGVLINITGGMDMTLFEVDEAANRIRDEVDPEANIIFGSTFDQSLEGKIRISVVATGIEAEVQAQPRPTMANLSLVARNPNPQPSGNDAGDDRSGYREAAAPAPMMAQPVAQASMQQPNVPQPMTASALHARGMAQAYAAQPATSAAPATASAPMPASIGATALQSEPAMVRMPERQVERQAERQTFVAPPAVEAATRPQAFIAEPVTPQPVTEAAPERRRAPSLFEKVTSRFTSQPASRPVDQRPASPAPQAPRLSQPTYGPPSFARPQTQAAPSQAAHQPVNSHPAGGHHMGGHQMPSQPGMAQPELRQPEVRAEPRMQQPQLQLEPTERMSASRAEEDLLDIPAFLRRQAN</sequence>